<dbReference type="OrthoDB" id="18453at2759"/>
<reference evidence="11 12" key="1">
    <citation type="submission" date="2016-06" db="EMBL/GenBank/DDBJ databases">
        <title>Evolution of pathogenesis and genome organization in the Tremellales.</title>
        <authorList>
            <person name="Cuomo C."/>
            <person name="Litvintseva A."/>
            <person name="Heitman J."/>
            <person name="Chen Y."/>
            <person name="Sun S."/>
            <person name="Springer D."/>
            <person name="Dromer F."/>
            <person name="Young S."/>
            <person name="Zeng Q."/>
            <person name="Chapman S."/>
            <person name="Gujja S."/>
            <person name="Saif S."/>
            <person name="Birren B."/>
        </authorList>
    </citation>
    <scope>NUCLEOTIDE SEQUENCE [LARGE SCALE GENOMIC DNA]</scope>
    <source>
        <strain evidence="11 12">CBS 7118</strain>
    </source>
</reference>
<dbReference type="GO" id="GO:0051301">
    <property type="term" value="P:cell division"/>
    <property type="evidence" value="ECO:0007669"/>
    <property type="project" value="UniProtKB-KW"/>
</dbReference>
<keyword evidence="4" id="KW-0132">Cell division</keyword>
<keyword evidence="12" id="KW-1185">Reference proteome</keyword>
<evidence type="ECO:0000256" key="9">
    <source>
        <dbReference type="ARBA" id="ARBA00023328"/>
    </source>
</evidence>
<keyword evidence="6" id="KW-0995">Kinetochore</keyword>
<evidence type="ECO:0000256" key="3">
    <source>
        <dbReference type="ARBA" id="ARBA00022454"/>
    </source>
</evidence>
<feature type="compositionally biased region" description="Pro residues" evidence="10">
    <location>
        <begin position="40"/>
        <end position="49"/>
    </location>
</feature>
<keyword evidence="8" id="KW-0131">Cell cycle</keyword>
<dbReference type="RefSeq" id="XP_019031855.1">
    <property type="nucleotide sequence ID" value="XM_019175942.1"/>
</dbReference>
<feature type="region of interest" description="Disordered" evidence="10">
    <location>
        <begin position="1"/>
        <end position="212"/>
    </location>
</feature>
<dbReference type="GO" id="GO:0005634">
    <property type="term" value="C:nucleus"/>
    <property type="evidence" value="ECO:0007669"/>
    <property type="project" value="UniProtKB-SubCell"/>
</dbReference>
<gene>
    <name evidence="11" type="ORF">L198_03816</name>
</gene>
<dbReference type="Proteomes" id="UP000094819">
    <property type="component" value="Unassembled WGS sequence"/>
</dbReference>
<organism evidence="11 12">
    <name type="scientific">Cryptococcus wingfieldii CBS 7118</name>
    <dbReference type="NCBI Taxonomy" id="1295528"/>
    <lineage>
        <taxon>Eukaryota</taxon>
        <taxon>Fungi</taxon>
        <taxon>Dikarya</taxon>
        <taxon>Basidiomycota</taxon>
        <taxon>Agaricomycotina</taxon>
        <taxon>Tremellomycetes</taxon>
        <taxon>Tremellales</taxon>
        <taxon>Cryptococcaceae</taxon>
        <taxon>Cryptococcus</taxon>
    </lineage>
</organism>
<dbReference type="AlphaFoldDB" id="A0A1E3J8Q7"/>
<keyword evidence="7" id="KW-0539">Nucleus</keyword>
<dbReference type="GO" id="GO:0000444">
    <property type="term" value="C:MIS12/MIND type complex"/>
    <property type="evidence" value="ECO:0007669"/>
    <property type="project" value="InterPro"/>
</dbReference>
<keyword evidence="5" id="KW-0498">Mitosis</keyword>
<protein>
    <submittedName>
        <fullName evidence="11">Uncharacterized protein</fullName>
    </submittedName>
</protein>
<evidence type="ECO:0000256" key="7">
    <source>
        <dbReference type="ARBA" id="ARBA00023242"/>
    </source>
</evidence>
<keyword evidence="3" id="KW-0158">Chromosome</keyword>
<dbReference type="PANTHER" id="PTHR15459:SF3">
    <property type="entry name" value="POLYAMINE-MODULATED FACTOR 1"/>
    <property type="match status" value="1"/>
</dbReference>
<evidence type="ECO:0000256" key="2">
    <source>
        <dbReference type="ARBA" id="ARBA00004629"/>
    </source>
</evidence>
<keyword evidence="9" id="KW-0137">Centromere</keyword>
<evidence type="ECO:0000256" key="1">
    <source>
        <dbReference type="ARBA" id="ARBA00004123"/>
    </source>
</evidence>
<comment type="subcellular location">
    <subcellularLocation>
        <location evidence="2">Chromosome</location>
        <location evidence="2">Centromere</location>
        <location evidence="2">Kinetochore</location>
    </subcellularLocation>
    <subcellularLocation>
        <location evidence="1">Nucleus</location>
    </subcellularLocation>
</comment>
<dbReference type="GO" id="GO:0007059">
    <property type="term" value="P:chromosome segregation"/>
    <property type="evidence" value="ECO:0007669"/>
    <property type="project" value="TreeGrafter"/>
</dbReference>
<feature type="compositionally biased region" description="Basic and acidic residues" evidence="10">
    <location>
        <begin position="82"/>
        <end position="95"/>
    </location>
</feature>
<dbReference type="InterPro" id="IPR007128">
    <property type="entry name" value="PMF1/Nnf1"/>
</dbReference>
<evidence type="ECO:0000256" key="10">
    <source>
        <dbReference type="SAM" id="MobiDB-lite"/>
    </source>
</evidence>
<evidence type="ECO:0000256" key="8">
    <source>
        <dbReference type="ARBA" id="ARBA00023306"/>
    </source>
</evidence>
<name>A0A1E3J8Q7_9TREE</name>
<evidence type="ECO:0000256" key="5">
    <source>
        <dbReference type="ARBA" id="ARBA00022776"/>
    </source>
</evidence>
<accession>A0A1E3J8Q7</accession>
<evidence type="ECO:0000313" key="12">
    <source>
        <dbReference type="Proteomes" id="UP000094819"/>
    </source>
</evidence>
<dbReference type="PANTHER" id="PTHR15459">
    <property type="entry name" value="POLYAMINE-MODULATED FACTOR 1"/>
    <property type="match status" value="1"/>
</dbReference>
<sequence>MGLARTPPQRAHDLAPAPVPPQGASPFAPRNPGVMRSPPARSPSQPPQHPQLHAQPETDNEPQEEPGVQDQVLEEGNTTEEPAPHHSLIVDDRPIRPAPAIVVHEETMDGSAIAETEDNSFGHVQADEGGDVEMQEPDTEVDASAELSQPSGPSQPTTPPTSRPRRSHAPPQAKSSSQNSQPAQPKTPRSRSSRRHTDPLPPPPPIQLDADVPPEHLLYGRRYRLSMEMLDRAVMAAAQRWTADQMRDCFPKLSKKMPKAVENTYLSASQAMRDNILANAHELLTHYKAGPAMQLIDEVDMEAREYAATCKANGESSNRPDAWRPDVSPHALVAATILPVYDEAYTKLRDEYLELHKDCQERYASMLQKQALIKRLEENVGDGAVELDQTLQVLDNLPIEDMQTWTEATETKMDTRAPEYI</sequence>
<dbReference type="EMBL" id="AWGH01000010">
    <property type="protein sequence ID" value="ODN97253.1"/>
    <property type="molecule type" value="Genomic_DNA"/>
</dbReference>
<proteinExistence type="predicted"/>
<comment type="caution">
    <text evidence="11">The sequence shown here is derived from an EMBL/GenBank/DDBJ whole genome shotgun (WGS) entry which is preliminary data.</text>
</comment>
<evidence type="ECO:0000256" key="6">
    <source>
        <dbReference type="ARBA" id="ARBA00022838"/>
    </source>
</evidence>
<evidence type="ECO:0000313" key="11">
    <source>
        <dbReference type="EMBL" id="ODN97253.1"/>
    </source>
</evidence>
<evidence type="ECO:0000256" key="4">
    <source>
        <dbReference type="ARBA" id="ARBA00022618"/>
    </source>
</evidence>
<feature type="compositionally biased region" description="Polar residues" evidence="10">
    <location>
        <begin position="173"/>
        <end position="184"/>
    </location>
</feature>
<dbReference type="GeneID" id="30193029"/>
<feature type="compositionally biased region" description="Acidic residues" evidence="10">
    <location>
        <begin position="128"/>
        <end position="143"/>
    </location>
</feature>